<dbReference type="GeneID" id="8248576"/>
<proteinExistence type="predicted"/>
<organism evidence="6 7">
    <name type="scientific">Micromonas commoda (strain RCC299 / NOUM17 / CCMP2709)</name>
    <name type="common">Picoplanktonic green alga</name>
    <dbReference type="NCBI Taxonomy" id="296587"/>
    <lineage>
        <taxon>Eukaryota</taxon>
        <taxon>Viridiplantae</taxon>
        <taxon>Chlorophyta</taxon>
        <taxon>Mamiellophyceae</taxon>
        <taxon>Mamiellales</taxon>
        <taxon>Mamiellaceae</taxon>
        <taxon>Micromonas</taxon>
    </lineage>
</organism>
<feature type="transmembrane region" description="Helical" evidence="5">
    <location>
        <begin position="337"/>
        <end position="360"/>
    </location>
</feature>
<protein>
    <submittedName>
        <fullName evidence="6">Major facilitator superfamily</fullName>
    </submittedName>
</protein>
<evidence type="ECO:0000313" key="7">
    <source>
        <dbReference type="Proteomes" id="UP000002009"/>
    </source>
</evidence>
<dbReference type="RefSeq" id="XP_002505390.1">
    <property type="nucleotide sequence ID" value="XM_002505344.1"/>
</dbReference>
<dbReference type="PANTHER" id="PTHR23515">
    <property type="entry name" value="HIGH-AFFINITY NITRATE TRANSPORTER 2.3"/>
    <property type="match status" value="1"/>
</dbReference>
<feature type="transmembrane region" description="Helical" evidence="5">
    <location>
        <begin position="158"/>
        <end position="178"/>
    </location>
</feature>
<feature type="transmembrane region" description="Helical" evidence="5">
    <location>
        <begin position="489"/>
        <end position="512"/>
    </location>
</feature>
<dbReference type="InParanoid" id="C1EFS6"/>
<dbReference type="InterPro" id="IPR044772">
    <property type="entry name" value="NO3_transporter"/>
</dbReference>
<dbReference type="AlphaFoldDB" id="C1EFS6"/>
<feature type="transmembrane region" description="Helical" evidence="5">
    <location>
        <begin position="72"/>
        <end position="89"/>
    </location>
</feature>
<gene>
    <name evidence="6" type="ORF">MICPUN_63387</name>
</gene>
<dbReference type="InterPro" id="IPR036259">
    <property type="entry name" value="MFS_trans_sf"/>
</dbReference>
<feature type="transmembrane region" description="Helical" evidence="5">
    <location>
        <begin position="381"/>
        <end position="404"/>
    </location>
</feature>
<feature type="transmembrane region" description="Helical" evidence="5">
    <location>
        <begin position="558"/>
        <end position="578"/>
    </location>
</feature>
<dbReference type="GO" id="GO:0015112">
    <property type="term" value="F:nitrate transmembrane transporter activity"/>
    <property type="evidence" value="ECO:0007669"/>
    <property type="project" value="InterPro"/>
</dbReference>
<evidence type="ECO:0000256" key="5">
    <source>
        <dbReference type="SAM" id="Phobius"/>
    </source>
</evidence>
<feature type="transmembrane region" description="Helical" evidence="5">
    <location>
        <begin position="303"/>
        <end position="325"/>
    </location>
</feature>
<dbReference type="EMBL" id="CP001331">
    <property type="protein sequence ID" value="ACO66648.1"/>
    <property type="molecule type" value="Genomic_DNA"/>
</dbReference>
<dbReference type="SUPFAM" id="SSF103473">
    <property type="entry name" value="MFS general substrate transporter"/>
    <property type="match status" value="2"/>
</dbReference>
<evidence type="ECO:0000256" key="2">
    <source>
        <dbReference type="ARBA" id="ARBA00022692"/>
    </source>
</evidence>
<comment type="subcellular location">
    <subcellularLocation>
        <location evidence="1">Membrane</location>
        <topology evidence="1">Multi-pass membrane protein</topology>
    </subcellularLocation>
</comment>
<feature type="transmembrane region" description="Helical" evidence="5">
    <location>
        <begin position="457"/>
        <end position="477"/>
    </location>
</feature>
<dbReference type="OrthoDB" id="39036at2759"/>
<keyword evidence="3 5" id="KW-1133">Transmembrane helix</keyword>
<dbReference type="Gene3D" id="1.20.1250.20">
    <property type="entry name" value="MFS general substrate transporter like domains"/>
    <property type="match status" value="2"/>
</dbReference>
<feature type="transmembrane region" description="Helical" evidence="5">
    <location>
        <begin position="127"/>
        <end position="146"/>
    </location>
</feature>
<name>C1EFS6_MICCC</name>
<dbReference type="GO" id="GO:0016020">
    <property type="term" value="C:membrane"/>
    <property type="evidence" value="ECO:0007669"/>
    <property type="project" value="UniProtKB-SubCell"/>
</dbReference>
<feature type="transmembrane region" description="Helical" evidence="5">
    <location>
        <begin position="524"/>
        <end position="546"/>
    </location>
</feature>
<dbReference type="KEGG" id="mis:MICPUN_63387"/>
<keyword evidence="2 5" id="KW-0812">Transmembrane</keyword>
<feature type="transmembrane region" description="Helical" evidence="5">
    <location>
        <begin position="222"/>
        <end position="249"/>
    </location>
</feature>
<accession>C1EFS6</accession>
<reference evidence="6 7" key="1">
    <citation type="journal article" date="2009" name="Science">
        <title>Green evolution and dynamic adaptations revealed by genomes of the marine picoeukaryotes Micromonas.</title>
        <authorList>
            <person name="Worden A.Z."/>
            <person name="Lee J.H."/>
            <person name="Mock T."/>
            <person name="Rouze P."/>
            <person name="Simmons M.P."/>
            <person name="Aerts A.L."/>
            <person name="Allen A.E."/>
            <person name="Cuvelier M.L."/>
            <person name="Derelle E."/>
            <person name="Everett M.V."/>
            <person name="Foulon E."/>
            <person name="Grimwood J."/>
            <person name="Gundlach H."/>
            <person name="Henrissat B."/>
            <person name="Napoli C."/>
            <person name="McDonald S.M."/>
            <person name="Parker M.S."/>
            <person name="Rombauts S."/>
            <person name="Salamov A."/>
            <person name="Von Dassow P."/>
            <person name="Badger J.H."/>
            <person name="Coutinho P.M."/>
            <person name="Demir E."/>
            <person name="Dubchak I."/>
            <person name="Gentemann C."/>
            <person name="Eikrem W."/>
            <person name="Gready J.E."/>
            <person name="John U."/>
            <person name="Lanier W."/>
            <person name="Lindquist E.A."/>
            <person name="Lucas S."/>
            <person name="Mayer K.F."/>
            <person name="Moreau H."/>
            <person name="Not F."/>
            <person name="Otillar R."/>
            <person name="Panaud O."/>
            <person name="Pangilinan J."/>
            <person name="Paulsen I."/>
            <person name="Piegu B."/>
            <person name="Poliakov A."/>
            <person name="Robbens S."/>
            <person name="Schmutz J."/>
            <person name="Toulza E."/>
            <person name="Wyss T."/>
            <person name="Zelensky A."/>
            <person name="Zhou K."/>
            <person name="Armbrust E.V."/>
            <person name="Bhattacharya D."/>
            <person name="Goodenough U.W."/>
            <person name="Van de Peer Y."/>
            <person name="Grigoriev I.V."/>
        </authorList>
    </citation>
    <scope>NUCLEOTIDE SEQUENCE [LARGE SCALE GENOMIC DNA]</scope>
    <source>
        <strain evidence="7">RCC299 / NOUM17</strain>
    </source>
</reference>
<feature type="transmembrane region" description="Helical" evidence="5">
    <location>
        <begin position="264"/>
        <end position="282"/>
    </location>
</feature>
<dbReference type="eggNOG" id="ENOG502RPGA">
    <property type="taxonomic scope" value="Eukaryota"/>
</dbReference>
<keyword evidence="4 5" id="KW-0472">Membrane</keyword>
<sequence>MSSNLKNEKAAAEAKDIEVNVDAVGVENPLSTGKFVDRAFQLNYWDPEDDIFYAKEGEAIANRNLICSIPNLFLGFAIWLMWSATVVVIQEAYDATKAACVAAGDAAVDCPTYHFSGWIKPGDNYKAILYTIPAIAGLAGGVMRCVNTFMIPISGGRVTVACTTVALLIPCVWAAGILKSKDASFTQLVICAALTGVGGGAFSSSMNNISLFFPKRKQGLALGLNAGFGNLGVPMSQLLIGPICSYAAFGGSAAGAGTWGGNAGAFYAVLCAIAISMAACGMSNMPATTHELVSVANCVFKWLWLHAIGMLATGVATGVLIATSVSVTSAFDAPSDSIGRVIMLVIIAVVVVHALIWYCVPPQVKTKVVDQSVIFSNKHNYVMTYLYIMTFGSFIGFSGAFPKLLKDLFGYLPDGSVNPDAPNVLYYAWIGPAVGSLIRPVGGYMSDKFGGALVTQVHTVIQTFASVACGILCWQARERLNDGKENLDLFPPFVFMFVVLFYCTGVGNGSTFRMIAIIFEKHEAAGVLGWSSAIASFGAYIIPALFGVAIKQKSPQTVMYFMAAYYFSCLGMNHWYYLRKGCEKPC</sequence>
<evidence type="ECO:0000256" key="4">
    <source>
        <dbReference type="ARBA" id="ARBA00023136"/>
    </source>
</evidence>
<feature type="transmembrane region" description="Helical" evidence="5">
    <location>
        <begin position="424"/>
        <end position="445"/>
    </location>
</feature>
<keyword evidence="7" id="KW-1185">Reference proteome</keyword>
<evidence type="ECO:0000256" key="3">
    <source>
        <dbReference type="ARBA" id="ARBA00022989"/>
    </source>
</evidence>
<dbReference type="Proteomes" id="UP000002009">
    <property type="component" value="Chromosome 13"/>
</dbReference>
<evidence type="ECO:0000313" key="6">
    <source>
        <dbReference type="EMBL" id="ACO66648.1"/>
    </source>
</evidence>
<evidence type="ECO:0000256" key="1">
    <source>
        <dbReference type="ARBA" id="ARBA00004141"/>
    </source>
</evidence>